<organism evidence="3 4">
    <name type="scientific">Melittangium boletus DSM 14713</name>
    <dbReference type="NCBI Taxonomy" id="1294270"/>
    <lineage>
        <taxon>Bacteria</taxon>
        <taxon>Pseudomonadati</taxon>
        <taxon>Myxococcota</taxon>
        <taxon>Myxococcia</taxon>
        <taxon>Myxococcales</taxon>
        <taxon>Cystobacterineae</taxon>
        <taxon>Archangiaceae</taxon>
        <taxon>Melittangium</taxon>
    </lineage>
</organism>
<reference evidence="3 4" key="1">
    <citation type="submission" date="2017-06" db="EMBL/GenBank/DDBJ databases">
        <authorList>
            <person name="Kim H.J."/>
            <person name="Triplett B.A."/>
        </authorList>
    </citation>
    <scope>NUCLEOTIDE SEQUENCE [LARGE SCALE GENOMIC DNA]</scope>
    <source>
        <strain evidence="3 4">DSM 14713</strain>
    </source>
</reference>
<feature type="compositionally biased region" description="Low complexity" evidence="1">
    <location>
        <begin position="192"/>
        <end position="206"/>
    </location>
</feature>
<proteinExistence type="predicted"/>
<dbReference type="RefSeq" id="WP_095980394.1">
    <property type="nucleotide sequence ID" value="NZ_CP022163.1"/>
</dbReference>
<keyword evidence="4" id="KW-1185">Reference proteome</keyword>
<name>A0A250ILP0_9BACT</name>
<evidence type="ECO:0000256" key="1">
    <source>
        <dbReference type="SAM" id="MobiDB-lite"/>
    </source>
</evidence>
<protein>
    <submittedName>
        <fullName evidence="3">Uncharacterized protein</fullName>
    </submittedName>
</protein>
<keyword evidence="2" id="KW-0812">Transmembrane</keyword>
<sequence>MNSSKPLLEPLRVRIRRFQFIVGLGFLALILGSILSVGLSQRLAGRVQALPFDWLRFAIGLGVQKLWVLAVLPGLCYGAARVIDLRALPTALGAAVSGQVFILALEFVQDGVDGWVERGWIVIGLEWAVFALGVWLGQLAVKRGRVAATTREAQVRERASVRADEYAEFLREAERAGEKIAQRDEAKASEVAETAGASAPESSEPATGEKSKTPAA</sequence>
<dbReference type="AlphaFoldDB" id="A0A250ILP0"/>
<feature type="transmembrane region" description="Helical" evidence="2">
    <location>
        <begin position="87"/>
        <end position="108"/>
    </location>
</feature>
<accession>A0A250ILP0</accession>
<feature type="region of interest" description="Disordered" evidence="1">
    <location>
        <begin position="177"/>
        <end position="216"/>
    </location>
</feature>
<keyword evidence="2" id="KW-1133">Transmembrane helix</keyword>
<feature type="transmembrane region" description="Helical" evidence="2">
    <location>
        <begin position="120"/>
        <end position="141"/>
    </location>
</feature>
<keyword evidence="2" id="KW-0472">Membrane</keyword>
<gene>
    <name evidence="3" type="ORF">MEBOL_005649</name>
</gene>
<dbReference type="Proteomes" id="UP000217289">
    <property type="component" value="Chromosome"/>
</dbReference>
<dbReference type="OrthoDB" id="5525244at2"/>
<feature type="compositionally biased region" description="Basic and acidic residues" evidence="1">
    <location>
        <begin position="177"/>
        <end position="190"/>
    </location>
</feature>
<feature type="compositionally biased region" description="Basic and acidic residues" evidence="1">
    <location>
        <begin position="207"/>
        <end position="216"/>
    </location>
</feature>
<evidence type="ECO:0000256" key="2">
    <source>
        <dbReference type="SAM" id="Phobius"/>
    </source>
</evidence>
<evidence type="ECO:0000313" key="3">
    <source>
        <dbReference type="EMBL" id="ATB32173.1"/>
    </source>
</evidence>
<dbReference type="KEGG" id="mbd:MEBOL_005649"/>
<dbReference type="EMBL" id="CP022163">
    <property type="protein sequence ID" value="ATB32173.1"/>
    <property type="molecule type" value="Genomic_DNA"/>
</dbReference>
<feature type="transmembrane region" description="Helical" evidence="2">
    <location>
        <begin position="59"/>
        <end position="80"/>
    </location>
</feature>
<feature type="transmembrane region" description="Helical" evidence="2">
    <location>
        <begin position="20"/>
        <end position="39"/>
    </location>
</feature>
<evidence type="ECO:0000313" key="4">
    <source>
        <dbReference type="Proteomes" id="UP000217289"/>
    </source>
</evidence>